<evidence type="ECO:0000313" key="10">
    <source>
        <dbReference type="EMBL" id="GAA1384042.1"/>
    </source>
</evidence>
<dbReference type="Proteomes" id="UP001501414">
    <property type="component" value="Unassembled WGS sequence"/>
</dbReference>
<evidence type="ECO:0000256" key="1">
    <source>
        <dbReference type="ARBA" id="ARBA00004651"/>
    </source>
</evidence>
<keyword evidence="11" id="KW-1185">Reference proteome</keyword>
<evidence type="ECO:0000256" key="3">
    <source>
        <dbReference type="ARBA" id="ARBA00022741"/>
    </source>
</evidence>
<feature type="domain" description="ABC transporter" evidence="8">
    <location>
        <begin position="331"/>
        <end position="566"/>
    </location>
</feature>
<dbReference type="InterPro" id="IPR003439">
    <property type="entry name" value="ABC_transporter-like_ATP-bd"/>
</dbReference>
<dbReference type="PANTHER" id="PTHR24221">
    <property type="entry name" value="ATP-BINDING CASSETTE SUB-FAMILY B"/>
    <property type="match status" value="1"/>
</dbReference>
<dbReference type="RefSeq" id="WP_344019632.1">
    <property type="nucleotide sequence ID" value="NZ_BAAAJK010000005.1"/>
</dbReference>
<dbReference type="GO" id="GO:0005524">
    <property type="term" value="F:ATP binding"/>
    <property type="evidence" value="ECO:0007669"/>
    <property type="project" value="UniProtKB-KW"/>
</dbReference>
<evidence type="ECO:0000256" key="6">
    <source>
        <dbReference type="ARBA" id="ARBA00023136"/>
    </source>
</evidence>
<dbReference type="InterPro" id="IPR003593">
    <property type="entry name" value="AAA+_ATPase"/>
</dbReference>
<organism evidence="10 11">
    <name type="scientific">Pseudonocardia kongjuensis</name>
    <dbReference type="NCBI Taxonomy" id="102227"/>
    <lineage>
        <taxon>Bacteria</taxon>
        <taxon>Bacillati</taxon>
        <taxon>Actinomycetota</taxon>
        <taxon>Actinomycetes</taxon>
        <taxon>Pseudonocardiales</taxon>
        <taxon>Pseudonocardiaceae</taxon>
        <taxon>Pseudonocardia</taxon>
    </lineage>
</organism>
<dbReference type="Gene3D" id="3.40.50.300">
    <property type="entry name" value="P-loop containing nucleotide triphosphate hydrolases"/>
    <property type="match status" value="1"/>
</dbReference>
<dbReference type="PROSITE" id="PS50893">
    <property type="entry name" value="ABC_TRANSPORTER_2"/>
    <property type="match status" value="1"/>
</dbReference>
<feature type="transmembrane region" description="Helical" evidence="7">
    <location>
        <begin position="242"/>
        <end position="264"/>
    </location>
</feature>
<comment type="caution">
    <text evidence="10">The sequence shown here is derived from an EMBL/GenBank/DDBJ whole genome shotgun (WGS) entry which is preliminary data.</text>
</comment>
<sequence length="582" mass="60430">MIRALLSLLPPQRRRTVVAHAAFTLLTVLLRAAAAVLLVPLVGALFGPDPAAALPWLAALTAVTVGGGVTDVVVARLGFRIGFALLDRTQHAMADRLTRIRLGWLDAGNTATARASIGSGGPELVGLVVYLVTPLASAVLLPAAIAVALFWVAWPLGLAAAAAVPVLLGALWASGRITRRSDEEAAAAHRELTERLVEFARTQQALRAARRVDPARSEVGRALAAQHGATLRLLLFHLPGQLLFGIAAQVALVALAGTATLLAVRGTLSAAEAVALIVVLARFLEPFDALAGLAGGIGTTRSTLARIRAVLAAPTDPAGPGGPLPAGAPRIEFDGVRFGYRPDTPPVLDGLDLTLEPGSTTAIVGPSGSGKSTILALLAGLHRPDRGSIRVGGTDVAQLDADGRRALVSMVFQDPYLFDGTLRDNVLVGAPGADRAALAAVTGAARVDEIVARLPDGDRSRVGEAGTALSGGERQRIGIARALLKPAPVLLVDEATSALDTENETAVVAALGADPHPRTRVIVAHRLASIRHADRVLFVEDGRIVEDGTVAGLRAAGGRFAEFWRHQEQRSAWRWGEPVTPG</sequence>
<keyword evidence="5 7" id="KW-1133">Transmembrane helix</keyword>
<dbReference type="PROSITE" id="PS00211">
    <property type="entry name" value="ABC_TRANSPORTER_1"/>
    <property type="match status" value="1"/>
</dbReference>
<feature type="transmembrane region" description="Helical" evidence="7">
    <location>
        <begin position="151"/>
        <end position="173"/>
    </location>
</feature>
<dbReference type="InterPro" id="IPR017871">
    <property type="entry name" value="ABC_transporter-like_CS"/>
</dbReference>
<feature type="domain" description="ABC transmembrane type-1" evidence="9">
    <location>
        <begin position="21"/>
        <end position="299"/>
    </location>
</feature>
<dbReference type="SUPFAM" id="SSF52540">
    <property type="entry name" value="P-loop containing nucleoside triphosphate hydrolases"/>
    <property type="match status" value="1"/>
</dbReference>
<gene>
    <name evidence="10" type="ORF">GCM10009613_14260</name>
</gene>
<reference evidence="10 11" key="1">
    <citation type="journal article" date="2019" name="Int. J. Syst. Evol. Microbiol.">
        <title>The Global Catalogue of Microorganisms (GCM) 10K type strain sequencing project: providing services to taxonomists for standard genome sequencing and annotation.</title>
        <authorList>
            <consortium name="The Broad Institute Genomics Platform"/>
            <consortium name="The Broad Institute Genome Sequencing Center for Infectious Disease"/>
            <person name="Wu L."/>
            <person name="Ma J."/>
        </authorList>
    </citation>
    <scope>NUCLEOTIDE SEQUENCE [LARGE SCALE GENOMIC DNA]</scope>
    <source>
        <strain evidence="10 11">JCM 11896</strain>
    </source>
</reference>
<protein>
    <submittedName>
        <fullName evidence="10">ABC transporter ATP-binding protein</fullName>
    </submittedName>
</protein>
<evidence type="ECO:0000256" key="5">
    <source>
        <dbReference type="ARBA" id="ARBA00022989"/>
    </source>
</evidence>
<keyword evidence="2 7" id="KW-0812">Transmembrane</keyword>
<proteinExistence type="predicted"/>
<evidence type="ECO:0000256" key="2">
    <source>
        <dbReference type="ARBA" id="ARBA00022692"/>
    </source>
</evidence>
<evidence type="ECO:0000256" key="4">
    <source>
        <dbReference type="ARBA" id="ARBA00022840"/>
    </source>
</evidence>
<dbReference type="PROSITE" id="PS50929">
    <property type="entry name" value="ABC_TM1F"/>
    <property type="match status" value="1"/>
</dbReference>
<dbReference type="SMART" id="SM00382">
    <property type="entry name" value="AAA"/>
    <property type="match status" value="1"/>
</dbReference>
<evidence type="ECO:0000259" key="8">
    <source>
        <dbReference type="PROSITE" id="PS50893"/>
    </source>
</evidence>
<dbReference type="InterPro" id="IPR011527">
    <property type="entry name" value="ABC1_TM_dom"/>
</dbReference>
<keyword evidence="3" id="KW-0547">Nucleotide-binding</keyword>
<comment type="subcellular location">
    <subcellularLocation>
        <location evidence="1">Cell membrane</location>
        <topology evidence="1">Multi-pass membrane protein</topology>
    </subcellularLocation>
</comment>
<dbReference type="PANTHER" id="PTHR24221:SF654">
    <property type="entry name" value="ATP-BINDING CASSETTE SUB-FAMILY B MEMBER 6"/>
    <property type="match status" value="1"/>
</dbReference>
<evidence type="ECO:0000259" key="9">
    <source>
        <dbReference type="PROSITE" id="PS50929"/>
    </source>
</evidence>
<dbReference type="SUPFAM" id="SSF90123">
    <property type="entry name" value="ABC transporter transmembrane region"/>
    <property type="match status" value="1"/>
</dbReference>
<accession>A0ABN1XKH4</accession>
<keyword evidence="4 10" id="KW-0067">ATP-binding</keyword>
<dbReference type="Gene3D" id="1.20.1560.10">
    <property type="entry name" value="ABC transporter type 1, transmembrane domain"/>
    <property type="match status" value="1"/>
</dbReference>
<dbReference type="EMBL" id="BAAAJK010000005">
    <property type="protein sequence ID" value="GAA1384042.1"/>
    <property type="molecule type" value="Genomic_DNA"/>
</dbReference>
<evidence type="ECO:0000313" key="11">
    <source>
        <dbReference type="Proteomes" id="UP001501414"/>
    </source>
</evidence>
<dbReference type="InterPro" id="IPR036640">
    <property type="entry name" value="ABC1_TM_sf"/>
</dbReference>
<evidence type="ECO:0000256" key="7">
    <source>
        <dbReference type="SAM" id="Phobius"/>
    </source>
</evidence>
<dbReference type="InterPro" id="IPR027417">
    <property type="entry name" value="P-loop_NTPase"/>
</dbReference>
<dbReference type="Pfam" id="PF00005">
    <property type="entry name" value="ABC_tran"/>
    <property type="match status" value="1"/>
</dbReference>
<name>A0ABN1XKH4_9PSEU</name>
<dbReference type="InterPro" id="IPR039421">
    <property type="entry name" value="Type_1_exporter"/>
</dbReference>
<feature type="transmembrane region" description="Helical" evidence="7">
    <location>
        <begin position="124"/>
        <end position="145"/>
    </location>
</feature>
<feature type="transmembrane region" description="Helical" evidence="7">
    <location>
        <begin position="53"/>
        <end position="79"/>
    </location>
</feature>
<keyword evidence="6 7" id="KW-0472">Membrane</keyword>
<feature type="transmembrane region" description="Helical" evidence="7">
    <location>
        <begin position="21"/>
        <end position="47"/>
    </location>
</feature>